<keyword evidence="3" id="KW-0133">Cell shape</keyword>
<dbReference type="GeneID" id="78274677"/>
<dbReference type="Pfam" id="PF01424">
    <property type="entry name" value="R3H"/>
    <property type="match status" value="1"/>
</dbReference>
<accession>A0A1U7NPP1</accession>
<evidence type="ECO:0000256" key="3">
    <source>
        <dbReference type="ARBA" id="ARBA00022960"/>
    </source>
</evidence>
<dbReference type="SMART" id="SM01245">
    <property type="entry name" value="Jag_N"/>
    <property type="match status" value="1"/>
</dbReference>
<dbReference type="GO" id="GO:0003723">
    <property type="term" value="F:RNA binding"/>
    <property type="evidence" value="ECO:0007669"/>
    <property type="project" value="UniProtKB-KW"/>
</dbReference>
<dbReference type="InterPro" id="IPR032782">
    <property type="entry name" value="KhpB_N"/>
</dbReference>
<feature type="domain" description="R3H" evidence="6">
    <location>
        <begin position="138"/>
        <end position="204"/>
    </location>
</feature>
<evidence type="ECO:0000313" key="7">
    <source>
        <dbReference type="EMBL" id="OLU47602.1"/>
    </source>
</evidence>
<dbReference type="Pfam" id="PF14804">
    <property type="entry name" value="Jag_N"/>
    <property type="match status" value="1"/>
</dbReference>
<reference evidence="7 8" key="1">
    <citation type="submission" date="2016-11" db="EMBL/GenBank/DDBJ databases">
        <title>Description of two novel members of the family Erysipelotrichaceae: Ileibacterium lipovorans gen. nov., sp. nov. and Dubosiella newyorkensis, gen. nov., sp. nov.</title>
        <authorList>
            <person name="Cox L.M."/>
            <person name="Sohn J."/>
            <person name="Tyrrell K.L."/>
            <person name="Citron D.M."/>
            <person name="Lawson P.A."/>
            <person name="Patel N.B."/>
            <person name="Iizumi T."/>
            <person name="Perez-Perez G.I."/>
            <person name="Goldstein E.J."/>
            <person name="Blaser M.J."/>
        </authorList>
    </citation>
    <scope>NUCLEOTIDE SEQUENCE [LARGE SCALE GENOMIC DNA]</scope>
    <source>
        <strain evidence="7 8">NYU-BL-A4</strain>
    </source>
</reference>
<keyword evidence="2" id="KW-0694">RNA-binding</keyword>
<keyword evidence="5" id="KW-0961">Cell wall biogenesis/degradation</keyword>
<evidence type="ECO:0000256" key="1">
    <source>
        <dbReference type="ARBA" id="ARBA00022490"/>
    </source>
</evidence>
<dbReference type="OrthoDB" id="9794483at2"/>
<evidence type="ECO:0000259" key="6">
    <source>
        <dbReference type="PROSITE" id="PS51061"/>
    </source>
</evidence>
<dbReference type="Gene3D" id="3.30.30.80">
    <property type="entry name" value="probable RNA-binding protein from clostridium symbiosum atcc 14940"/>
    <property type="match status" value="1"/>
</dbReference>
<dbReference type="Proteomes" id="UP000186705">
    <property type="component" value="Unassembled WGS sequence"/>
</dbReference>
<keyword evidence="4" id="KW-0143">Chaperone</keyword>
<dbReference type="PROSITE" id="PS51061">
    <property type="entry name" value="R3H"/>
    <property type="match status" value="1"/>
</dbReference>
<gene>
    <name evidence="7" type="ORF">BO225_01790</name>
</gene>
<evidence type="ECO:0000256" key="5">
    <source>
        <dbReference type="ARBA" id="ARBA00023316"/>
    </source>
</evidence>
<dbReference type="AlphaFoldDB" id="A0A1U7NPP1"/>
<dbReference type="InterPro" id="IPR038247">
    <property type="entry name" value="Jag_N_dom_sf"/>
</dbReference>
<dbReference type="STRING" id="1862672.BO225_01790"/>
<keyword evidence="8" id="KW-1185">Reference proteome</keyword>
<dbReference type="RefSeq" id="WP_076340574.1">
    <property type="nucleotide sequence ID" value="NZ_JBGNFS010000002.1"/>
</dbReference>
<dbReference type="InterPro" id="IPR015946">
    <property type="entry name" value="KH_dom-like_a/b"/>
</dbReference>
<dbReference type="GO" id="GO:0008360">
    <property type="term" value="P:regulation of cell shape"/>
    <property type="evidence" value="ECO:0007669"/>
    <property type="project" value="UniProtKB-KW"/>
</dbReference>
<dbReference type="InterPro" id="IPR034079">
    <property type="entry name" value="R3H_KhpB"/>
</dbReference>
<dbReference type="EMBL" id="MPKA01000044">
    <property type="protein sequence ID" value="OLU47602.1"/>
    <property type="molecule type" value="Genomic_DNA"/>
</dbReference>
<dbReference type="Pfam" id="PF13083">
    <property type="entry name" value="KH_KhpA-B"/>
    <property type="match status" value="1"/>
</dbReference>
<dbReference type="PANTHER" id="PTHR35800:SF1">
    <property type="entry name" value="RNA-BINDING PROTEIN KHPB"/>
    <property type="match status" value="1"/>
</dbReference>
<keyword evidence="1" id="KW-0963">Cytoplasm</keyword>
<dbReference type="CDD" id="cd02644">
    <property type="entry name" value="R3H_jag"/>
    <property type="match status" value="1"/>
</dbReference>
<dbReference type="GO" id="GO:0071555">
    <property type="term" value="P:cell wall organization"/>
    <property type="evidence" value="ECO:0007669"/>
    <property type="project" value="UniProtKB-KW"/>
</dbReference>
<comment type="caution">
    <text evidence="7">The sequence shown here is derived from an EMBL/GenBank/DDBJ whole genome shotgun (WGS) entry which is preliminary data.</text>
</comment>
<dbReference type="PANTHER" id="PTHR35800">
    <property type="entry name" value="PROTEIN JAG"/>
    <property type="match status" value="1"/>
</dbReference>
<dbReference type="InterPro" id="IPR001374">
    <property type="entry name" value="R3H_dom"/>
</dbReference>
<evidence type="ECO:0000256" key="4">
    <source>
        <dbReference type="ARBA" id="ARBA00023186"/>
    </source>
</evidence>
<dbReference type="CDD" id="cd02414">
    <property type="entry name" value="KH-II_Jag"/>
    <property type="match status" value="1"/>
</dbReference>
<dbReference type="Gene3D" id="3.30.1370.50">
    <property type="entry name" value="R3H-like domain"/>
    <property type="match status" value="1"/>
</dbReference>
<proteinExistence type="predicted"/>
<dbReference type="SUPFAM" id="SSF82708">
    <property type="entry name" value="R3H domain"/>
    <property type="match status" value="1"/>
</dbReference>
<name>A0A1U7NPP1_9FIRM</name>
<protein>
    <submittedName>
        <fullName evidence="7">Protein jag</fullName>
    </submittedName>
</protein>
<dbReference type="Gene3D" id="3.30.300.20">
    <property type="match status" value="1"/>
</dbReference>
<evidence type="ECO:0000313" key="8">
    <source>
        <dbReference type="Proteomes" id="UP000186705"/>
    </source>
</evidence>
<evidence type="ECO:0000256" key="2">
    <source>
        <dbReference type="ARBA" id="ARBA00022884"/>
    </source>
</evidence>
<organism evidence="7 8">
    <name type="scientific">Dubosiella newyorkensis</name>
    <dbReference type="NCBI Taxonomy" id="1862672"/>
    <lineage>
        <taxon>Bacteria</taxon>
        <taxon>Bacillati</taxon>
        <taxon>Bacillota</taxon>
        <taxon>Erysipelotrichia</taxon>
        <taxon>Erysipelotrichales</taxon>
        <taxon>Erysipelotrichaceae</taxon>
        <taxon>Dubosiella</taxon>
    </lineage>
</organism>
<dbReference type="SMART" id="SM00393">
    <property type="entry name" value="R3H"/>
    <property type="match status" value="1"/>
</dbReference>
<dbReference type="InterPro" id="IPR038008">
    <property type="entry name" value="Jag_KH"/>
</dbReference>
<dbReference type="InterPro" id="IPR039247">
    <property type="entry name" value="KhpB"/>
</dbReference>
<sequence>MEYQKFIGKTLEEALQKAASEKEVSVEELTYTVTEEKAGFLGIGKTVEIQVFCNKDIQKFIHDYIQTYFDNTDLDGETSVEIDDDDFYRVQVNTSNNAILIGKNGKTLQSFNRLVKAAASAEFKKRIRLLIDVNGYKEERYDKICRMAIRVAKDVRRTKVDAELDPMPADERKAIHNALSKMEDISTHSQGEGVNRHLCILYTPGKEVE</sequence>
<dbReference type="InterPro" id="IPR036867">
    <property type="entry name" value="R3H_dom_sf"/>
</dbReference>
<dbReference type="NCBIfam" id="NF041568">
    <property type="entry name" value="Jag_EloR"/>
    <property type="match status" value="1"/>
</dbReference>